<accession>A0A2T3AG81</accession>
<protein>
    <submittedName>
        <fullName evidence="1">Uncharacterized protein</fullName>
    </submittedName>
</protein>
<evidence type="ECO:0000313" key="2">
    <source>
        <dbReference type="Proteomes" id="UP000241462"/>
    </source>
</evidence>
<dbReference type="Proteomes" id="UP000241462">
    <property type="component" value="Unassembled WGS sequence"/>
</dbReference>
<proteinExistence type="predicted"/>
<name>A0A2T3AG81_9PEZI</name>
<organism evidence="1 2">
    <name type="scientific">Coniella lustricola</name>
    <dbReference type="NCBI Taxonomy" id="2025994"/>
    <lineage>
        <taxon>Eukaryota</taxon>
        <taxon>Fungi</taxon>
        <taxon>Dikarya</taxon>
        <taxon>Ascomycota</taxon>
        <taxon>Pezizomycotina</taxon>
        <taxon>Sordariomycetes</taxon>
        <taxon>Sordariomycetidae</taxon>
        <taxon>Diaporthales</taxon>
        <taxon>Schizoparmaceae</taxon>
        <taxon>Coniella</taxon>
    </lineage>
</organism>
<dbReference type="InterPro" id="IPR043504">
    <property type="entry name" value="Peptidase_S1_PA_chymotrypsin"/>
</dbReference>
<dbReference type="Gene3D" id="2.40.10.10">
    <property type="entry name" value="Trypsin-like serine proteases"/>
    <property type="match status" value="1"/>
</dbReference>
<dbReference type="STRING" id="2025994.A0A2T3AG81"/>
<reference evidence="1 2" key="1">
    <citation type="journal article" date="2018" name="Mycol. Prog.">
        <title>Coniella lustricola, a new species from submerged detritus.</title>
        <authorList>
            <person name="Raudabaugh D.B."/>
            <person name="Iturriaga T."/>
            <person name="Carver A."/>
            <person name="Mondo S."/>
            <person name="Pangilinan J."/>
            <person name="Lipzen A."/>
            <person name="He G."/>
            <person name="Amirebrahimi M."/>
            <person name="Grigoriev I.V."/>
            <person name="Miller A.N."/>
        </authorList>
    </citation>
    <scope>NUCLEOTIDE SEQUENCE [LARGE SCALE GENOMIC DNA]</scope>
    <source>
        <strain evidence="1 2">B22-T-1</strain>
    </source>
</reference>
<sequence length="538" mass="59783">MDGATDARPYKPEHDEITEYYCGLSGPPRLVARTSHERWSRTMLEGSHWGQCRKYFLALSTGDVISKWTTTLDSALVEVLRGVEWSFFFPIGFGLDYHQVRDCKPQTVLLVGVHEAIAWEIGLAIALKCRDILEAFGILQVDVEIMHSVYVNYGLLQDFDRKFEALECSAQNVNTYLCVLPASKASLGYSLGYAENISIAGSVGLHLKLGPPNADEQQPTFALTCRHVVAASSKPEDSVSAASTQKHVIAGDGAFSTCLEELRRYSVDLERAMRPLRKKQKDWDEMYQYGDDLRKRPTDQDLQQLNKWQELADWNEQITKSLSTLSDKKDRVIGHLAFHPKHELSAKEPGFLKDWALVQLNEPGGNKVFLGNSTSRKHALMKSPFKDGMLPLRLEDEQDMEEIHGLAVFKRGAATGLTVGVVNGVEAVIRVYKNTIARELIVVPDKGRPPFSQSGDSGSSVFDANGTVIGLLNGITDASPCVWRTGKPHCECPADDDDAQNTHSLPCWKPGTDVTFVTPISWIMKDVESFTGLEPRLA</sequence>
<dbReference type="Pfam" id="PF08192">
    <property type="entry name" value="Peptidase_S64"/>
    <property type="match status" value="1"/>
</dbReference>
<evidence type="ECO:0000313" key="1">
    <source>
        <dbReference type="EMBL" id="PSR97195.1"/>
    </source>
</evidence>
<dbReference type="OrthoDB" id="5424209at2759"/>
<keyword evidence="2" id="KW-1185">Reference proteome</keyword>
<dbReference type="InterPro" id="IPR012985">
    <property type="entry name" value="Peptidase_S64_Ssy5"/>
</dbReference>
<dbReference type="InterPro" id="IPR009003">
    <property type="entry name" value="Peptidase_S1_PA"/>
</dbReference>
<dbReference type="AlphaFoldDB" id="A0A2T3AG81"/>
<gene>
    <name evidence="1" type="ORF">BD289DRAFT_451037</name>
</gene>
<dbReference type="SUPFAM" id="SSF50494">
    <property type="entry name" value="Trypsin-like serine proteases"/>
    <property type="match status" value="1"/>
</dbReference>
<dbReference type="EMBL" id="KZ678393">
    <property type="protein sequence ID" value="PSR97195.1"/>
    <property type="molecule type" value="Genomic_DNA"/>
</dbReference>
<dbReference type="InParanoid" id="A0A2T3AG81"/>